<dbReference type="InterPro" id="IPR018060">
    <property type="entry name" value="HTH_AraC"/>
</dbReference>
<dbReference type="SUPFAM" id="SSF46689">
    <property type="entry name" value="Homeodomain-like"/>
    <property type="match status" value="2"/>
</dbReference>
<comment type="caution">
    <text evidence="5">The sequence shown here is derived from an EMBL/GenBank/DDBJ whole genome shotgun (WGS) entry which is preliminary data.</text>
</comment>
<sequence length="277" mass="31309">MTNHFKELASRLEAVSTLIRTGCIWKVTENCLEELRLPFRQAHHDFAFCNAVKGLGEAACINHDTRRIADMLRLRSEAFLQECHAGAVELLIPFRHAQRVFGVVMCGPFRSGENGQGRCPAAAAAYQELPVWRPEFRPALEKLVRVSLSGLLHELYTLRPELLSQPVRDARILAVLEFLNARYAERITIRQAAELVYLSPSRLSHLFRQTCGMDFSEYLLALRLGVACELLAGTDLAIGEIAVRCGFGDQNHFSAIFRKRTGRTASEYRRDRPEIIV</sequence>
<dbReference type="GO" id="GO:0003700">
    <property type="term" value="F:DNA-binding transcription factor activity"/>
    <property type="evidence" value="ECO:0007669"/>
    <property type="project" value="InterPro"/>
</dbReference>
<evidence type="ECO:0000256" key="3">
    <source>
        <dbReference type="ARBA" id="ARBA00023163"/>
    </source>
</evidence>
<gene>
    <name evidence="5" type="ORF">C8D82_104124</name>
</gene>
<dbReference type="PANTHER" id="PTHR43280">
    <property type="entry name" value="ARAC-FAMILY TRANSCRIPTIONAL REGULATOR"/>
    <property type="match status" value="1"/>
</dbReference>
<name>A0A2U1B8I5_9BACT</name>
<dbReference type="GO" id="GO:0043565">
    <property type="term" value="F:sequence-specific DNA binding"/>
    <property type="evidence" value="ECO:0007669"/>
    <property type="project" value="InterPro"/>
</dbReference>
<dbReference type="PROSITE" id="PS00041">
    <property type="entry name" value="HTH_ARAC_FAMILY_1"/>
    <property type="match status" value="1"/>
</dbReference>
<dbReference type="InterPro" id="IPR018771">
    <property type="entry name" value="PocR_dom"/>
</dbReference>
<dbReference type="PRINTS" id="PR00032">
    <property type="entry name" value="HTHARAC"/>
</dbReference>
<keyword evidence="1" id="KW-0805">Transcription regulation</keyword>
<evidence type="ECO:0000313" key="6">
    <source>
        <dbReference type="Proteomes" id="UP000245959"/>
    </source>
</evidence>
<dbReference type="RefSeq" id="WP_116882968.1">
    <property type="nucleotide sequence ID" value="NZ_CABMMC010000008.1"/>
</dbReference>
<dbReference type="Gene3D" id="1.10.10.60">
    <property type="entry name" value="Homeodomain-like"/>
    <property type="match status" value="2"/>
</dbReference>
<keyword evidence="2 5" id="KW-0238">DNA-binding</keyword>
<protein>
    <submittedName>
        <fullName evidence="5">AraC-like DNA-binding protein</fullName>
    </submittedName>
</protein>
<proteinExistence type="predicted"/>
<evidence type="ECO:0000256" key="1">
    <source>
        <dbReference type="ARBA" id="ARBA00023015"/>
    </source>
</evidence>
<dbReference type="GeneID" id="78294292"/>
<dbReference type="InterPro" id="IPR020449">
    <property type="entry name" value="Tscrpt_reg_AraC-type_HTH"/>
</dbReference>
<dbReference type="Pfam" id="PF12833">
    <property type="entry name" value="HTH_18"/>
    <property type="match status" value="1"/>
</dbReference>
<dbReference type="Proteomes" id="UP000245959">
    <property type="component" value="Unassembled WGS sequence"/>
</dbReference>
<feature type="domain" description="HTH araC/xylS-type" evidence="4">
    <location>
        <begin position="173"/>
        <end position="271"/>
    </location>
</feature>
<dbReference type="EMBL" id="QEKH01000004">
    <property type="protein sequence ID" value="PVY44979.1"/>
    <property type="molecule type" value="Genomic_DNA"/>
</dbReference>
<dbReference type="AlphaFoldDB" id="A0A2U1B8I5"/>
<dbReference type="PANTHER" id="PTHR43280:SF25">
    <property type="entry name" value="ARABINOSE OPERON REGULATORY PROTEIN"/>
    <property type="match status" value="1"/>
</dbReference>
<evidence type="ECO:0000256" key="2">
    <source>
        <dbReference type="ARBA" id="ARBA00023125"/>
    </source>
</evidence>
<reference evidence="5 6" key="1">
    <citation type="submission" date="2018-04" db="EMBL/GenBank/DDBJ databases">
        <title>Genomic Encyclopedia of Type Strains, Phase IV (KMG-IV): sequencing the most valuable type-strain genomes for metagenomic binning, comparative biology and taxonomic classification.</title>
        <authorList>
            <person name="Goeker M."/>
        </authorList>
    </citation>
    <scope>NUCLEOTIDE SEQUENCE [LARGE SCALE GENOMIC DNA]</scope>
    <source>
        <strain evidence="5 6">DSM 14823</strain>
    </source>
</reference>
<dbReference type="InterPro" id="IPR018062">
    <property type="entry name" value="HTH_AraC-typ_CS"/>
</dbReference>
<evidence type="ECO:0000313" key="5">
    <source>
        <dbReference type="EMBL" id="PVY44979.1"/>
    </source>
</evidence>
<dbReference type="SMART" id="SM00342">
    <property type="entry name" value="HTH_ARAC"/>
    <property type="match status" value="1"/>
</dbReference>
<keyword evidence="3" id="KW-0804">Transcription</keyword>
<organism evidence="5 6">
    <name type="scientific">Victivallis vadensis</name>
    <dbReference type="NCBI Taxonomy" id="172901"/>
    <lineage>
        <taxon>Bacteria</taxon>
        <taxon>Pseudomonadati</taxon>
        <taxon>Lentisphaerota</taxon>
        <taxon>Lentisphaeria</taxon>
        <taxon>Victivallales</taxon>
        <taxon>Victivallaceae</taxon>
        <taxon>Victivallis</taxon>
    </lineage>
</organism>
<dbReference type="Pfam" id="PF10114">
    <property type="entry name" value="PocR"/>
    <property type="match status" value="1"/>
</dbReference>
<dbReference type="InterPro" id="IPR009057">
    <property type="entry name" value="Homeodomain-like_sf"/>
</dbReference>
<accession>A0A2U1B8I5</accession>
<dbReference type="OrthoDB" id="9804543at2"/>
<dbReference type="PROSITE" id="PS01124">
    <property type="entry name" value="HTH_ARAC_FAMILY_2"/>
    <property type="match status" value="1"/>
</dbReference>
<keyword evidence="6" id="KW-1185">Reference proteome</keyword>
<evidence type="ECO:0000259" key="4">
    <source>
        <dbReference type="PROSITE" id="PS01124"/>
    </source>
</evidence>